<evidence type="ECO:0008006" key="4">
    <source>
        <dbReference type="Google" id="ProtNLM"/>
    </source>
</evidence>
<keyword evidence="1" id="KW-1133">Transmembrane helix</keyword>
<proteinExistence type="predicted"/>
<keyword evidence="1" id="KW-0472">Membrane</keyword>
<reference evidence="2 3" key="1">
    <citation type="submission" date="2011-07" db="EMBL/GenBank/DDBJ databases">
        <title>The complete genome of chromosome of Emticicia oligotrophica DSM 17448.</title>
        <authorList>
            <consortium name="US DOE Joint Genome Institute (JGI-PGF)"/>
            <person name="Lucas S."/>
            <person name="Han J."/>
            <person name="Lapidus A."/>
            <person name="Bruce D."/>
            <person name="Goodwin L."/>
            <person name="Pitluck S."/>
            <person name="Peters L."/>
            <person name="Kyrpides N."/>
            <person name="Mavromatis K."/>
            <person name="Ivanova N."/>
            <person name="Ovchinnikova G."/>
            <person name="Teshima H."/>
            <person name="Detter J.C."/>
            <person name="Tapia R."/>
            <person name="Han C."/>
            <person name="Land M."/>
            <person name="Hauser L."/>
            <person name="Markowitz V."/>
            <person name="Cheng J.-F."/>
            <person name="Hugenholtz P."/>
            <person name="Woyke T."/>
            <person name="Wu D."/>
            <person name="Tindall B."/>
            <person name="Pomrenke H."/>
            <person name="Brambilla E."/>
            <person name="Klenk H.-P."/>
            <person name="Eisen J.A."/>
        </authorList>
    </citation>
    <scope>NUCLEOTIDE SEQUENCE [LARGE SCALE GENOMIC DNA]</scope>
    <source>
        <strain evidence="2 3">DSM 17448</strain>
    </source>
</reference>
<dbReference type="Proteomes" id="UP000002875">
    <property type="component" value="Chromosome"/>
</dbReference>
<sequence length="236" mass="27253">MSKNQRIILTVIILSVWAAIGGSVWYYLKKVEHSPKSKVSSQAEYDTLVKPSNYKTFISQPFNKVVLETDLGPVTVYVQPSKKHEIQFHQSFIKYIDMSYRGDTLILHVNKTPKSTKENSIQRQIYIYTPNISYYKGEVSHTTFAYLQIDQLKIDSRSSYVRLFSCQIGNLELSTNQPCNYRLEETSYFNNVRADINSSSAFLCNSFIQNDLIIKTSNFKNIDLSEDNVKKIVLEK</sequence>
<evidence type="ECO:0000313" key="3">
    <source>
        <dbReference type="Proteomes" id="UP000002875"/>
    </source>
</evidence>
<dbReference type="RefSeq" id="WP_015028291.1">
    <property type="nucleotide sequence ID" value="NC_018748.1"/>
</dbReference>
<protein>
    <recommendedName>
        <fullName evidence="4">Auto-transporter adhesin head GIN domain-containing protein</fullName>
    </recommendedName>
</protein>
<gene>
    <name evidence="2" type="ordered locus">Emtol_1445</name>
</gene>
<keyword evidence="3" id="KW-1185">Reference proteome</keyword>
<feature type="transmembrane region" description="Helical" evidence="1">
    <location>
        <begin position="7"/>
        <end position="28"/>
    </location>
</feature>
<keyword evidence="1" id="KW-0812">Transmembrane</keyword>
<name>A0ABM5MZM1_EMTOG</name>
<dbReference type="Gene3D" id="2.160.20.120">
    <property type="match status" value="1"/>
</dbReference>
<dbReference type="EMBL" id="CP002961">
    <property type="protein sequence ID" value="AFK02591.1"/>
    <property type="molecule type" value="Genomic_DNA"/>
</dbReference>
<accession>A0ABM5MZM1</accession>
<evidence type="ECO:0000313" key="2">
    <source>
        <dbReference type="EMBL" id="AFK02591.1"/>
    </source>
</evidence>
<organism evidence="2 3">
    <name type="scientific">Emticicia oligotrophica (strain DSM 17448 / CIP 109782 / MTCC 6937 / GPTSA100-15)</name>
    <dbReference type="NCBI Taxonomy" id="929562"/>
    <lineage>
        <taxon>Bacteria</taxon>
        <taxon>Pseudomonadati</taxon>
        <taxon>Bacteroidota</taxon>
        <taxon>Cytophagia</taxon>
        <taxon>Cytophagales</taxon>
        <taxon>Leadbetterellaceae</taxon>
        <taxon>Emticicia</taxon>
    </lineage>
</organism>
<evidence type="ECO:0000256" key="1">
    <source>
        <dbReference type="SAM" id="Phobius"/>
    </source>
</evidence>